<evidence type="ECO:0000259" key="7">
    <source>
        <dbReference type="Pfam" id="PF03161"/>
    </source>
</evidence>
<sequence>MAFTAASLSPYTTTFPPKRHHFPFPSIRFTSRRLLISASLLSSETHLQSDHQLEPDEPHQAPDYNSLDTWTERDMRSLPSPELEVIQLEELPEQWRRSRIAWLCKELPAYKQSTAVRILNGQRKWISQDDATYVAVHCMRIREYESAFRVYSWMSQQHWYRFNFALATKLADHLGRDRKIAKCRQVFDDITKQGRVASESTFHILIIAYLSAHVDGGIDEACTIYNQMVQQGGYRPRLTLHNSLFKALVSKTGGTSKHYLKQAEFIYHNLVTMDLEVSKDIYAGLIWLHSYQDKIDRDRIVFLRDEMKRAGFKETSDVLVSVMRAFSKEGDLEETEKAWLRLLKMGSEIPSQAFVCRMELYSRIGEPMKSLKIFKQMKEVLRQPNISAYHKIINIMSKAQEVELAQALMDEFMETSMKHLMPAFLDMMYMYLNLEMHEKLASIFTKCLSRCRPNRVLYSIYLESLVRTNNIQKAEELFTEMQKNATIGTTAKSCNMMLRGFLSAGEYIKAEKLHNMMRHKKYEIQPDLLEKIQNGLFLNNNFVDHKNVVDQTVNIKLDQEQREILIGLFLGGLEVAQNERNRNHAIRFRFQQDSDIHSVLRIHIFERFYEWLAASDRSIKDETEIPYQFSTVSHLHFNFFATQFQMNSQPAVPKLIHRWLSPCVLAYWYMYAGFRHSSGDILLRLKGGKIEDVERIVKALKEKSILCKVKRKGRVSWIGMQGSSADTFLKLVEPYLLDFCEKDDDSQIKEVSFGYPDADSEVDLLG</sequence>
<dbReference type="GO" id="GO:0048564">
    <property type="term" value="P:photosystem I assembly"/>
    <property type="evidence" value="ECO:0007669"/>
    <property type="project" value="TreeGrafter"/>
</dbReference>
<dbReference type="Proteomes" id="UP001210211">
    <property type="component" value="Unassembled WGS sequence"/>
</dbReference>
<comment type="caution">
    <text evidence="8">The sequence shown here is derived from an EMBL/GenBank/DDBJ whole genome shotgun (WGS) entry which is preliminary data.</text>
</comment>
<dbReference type="NCBIfam" id="TIGR00756">
    <property type="entry name" value="PPR"/>
    <property type="match status" value="2"/>
</dbReference>
<proteinExistence type="predicted"/>
<dbReference type="GO" id="GO:0004519">
    <property type="term" value="F:endonuclease activity"/>
    <property type="evidence" value="ECO:0007669"/>
    <property type="project" value="InterPro"/>
</dbReference>
<dbReference type="Pfam" id="PF01535">
    <property type="entry name" value="PPR"/>
    <property type="match status" value="3"/>
</dbReference>
<dbReference type="FunFam" id="3.10.28.10:FF:000005">
    <property type="entry name" value="Pentatricopeptide repeat-containing protein At2g15820, chloroplastic"/>
    <property type="match status" value="1"/>
</dbReference>
<reference evidence="8 9" key="1">
    <citation type="journal article" date="2022" name="Cell">
        <title>Repeat-based holocentromeres influence genome architecture and karyotype evolution.</title>
        <authorList>
            <person name="Hofstatter P.G."/>
            <person name="Thangavel G."/>
            <person name="Lux T."/>
            <person name="Neumann P."/>
            <person name="Vondrak T."/>
            <person name="Novak P."/>
            <person name="Zhang M."/>
            <person name="Costa L."/>
            <person name="Castellani M."/>
            <person name="Scott A."/>
            <person name="Toegelov H."/>
            <person name="Fuchs J."/>
            <person name="Mata-Sucre Y."/>
            <person name="Dias Y."/>
            <person name="Vanzela A.L.L."/>
            <person name="Huettel B."/>
            <person name="Almeida C.C.S."/>
            <person name="Simkova H."/>
            <person name="Souza G."/>
            <person name="Pedrosa-Harand A."/>
            <person name="Macas J."/>
            <person name="Mayer K.F.X."/>
            <person name="Houben A."/>
            <person name="Marques A."/>
        </authorList>
    </citation>
    <scope>NUCLEOTIDE SEQUENCE [LARGE SCALE GENOMIC DNA]</scope>
    <source>
        <strain evidence="8">RhyTen1mFocal</strain>
    </source>
</reference>
<name>A0AAD5ZZT6_9POAL</name>
<dbReference type="InterPro" id="IPR002885">
    <property type="entry name" value="PPR_rpt"/>
</dbReference>
<organism evidence="8 9">
    <name type="scientific">Rhynchospora tenuis</name>
    <dbReference type="NCBI Taxonomy" id="198213"/>
    <lineage>
        <taxon>Eukaryota</taxon>
        <taxon>Viridiplantae</taxon>
        <taxon>Streptophyta</taxon>
        <taxon>Embryophyta</taxon>
        <taxon>Tracheophyta</taxon>
        <taxon>Spermatophyta</taxon>
        <taxon>Magnoliopsida</taxon>
        <taxon>Liliopsida</taxon>
        <taxon>Poales</taxon>
        <taxon>Cyperaceae</taxon>
        <taxon>Cyperoideae</taxon>
        <taxon>Rhynchosporeae</taxon>
        <taxon>Rhynchospora</taxon>
    </lineage>
</organism>
<dbReference type="PROSITE" id="PS51375">
    <property type="entry name" value="PPR"/>
    <property type="match status" value="1"/>
</dbReference>
<accession>A0AAD5ZZT6</accession>
<dbReference type="SUPFAM" id="SSF55608">
    <property type="entry name" value="Homing endonucleases"/>
    <property type="match status" value="1"/>
</dbReference>
<evidence type="ECO:0000313" key="9">
    <source>
        <dbReference type="Proteomes" id="UP001210211"/>
    </source>
</evidence>
<dbReference type="GO" id="GO:0000373">
    <property type="term" value="P:Group II intron splicing"/>
    <property type="evidence" value="ECO:0007669"/>
    <property type="project" value="TreeGrafter"/>
</dbReference>
<keyword evidence="3" id="KW-0809">Transit peptide</keyword>
<evidence type="ECO:0000256" key="4">
    <source>
        <dbReference type="ARBA" id="ARBA00023187"/>
    </source>
</evidence>
<dbReference type="InterPro" id="IPR011990">
    <property type="entry name" value="TPR-like_helical_dom_sf"/>
</dbReference>
<dbReference type="InterPro" id="IPR027434">
    <property type="entry name" value="Homing_endonucl"/>
</dbReference>
<evidence type="ECO:0000256" key="6">
    <source>
        <dbReference type="SAM" id="MobiDB-lite"/>
    </source>
</evidence>
<protein>
    <recommendedName>
        <fullName evidence="7">Homing endonuclease LAGLIDADG domain-containing protein</fullName>
    </recommendedName>
</protein>
<feature type="compositionally biased region" description="Basic and acidic residues" evidence="6">
    <location>
        <begin position="47"/>
        <end position="60"/>
    </location>
</feature>
<dbReference type="PANTHER" id="PTHR47539:SF1">
    <property type="entry name" value="PENTATRICOPEPTIDE REPEAT-CONTAINING PROTEIN OTP51, CHLOROPLASTIC"/>
    <property type="match status" value="1"/>
</dbReference>
<dbReference type="SUPFAM" id="SSF48452">
    <property type="entry name" value="TPR-like"/>
    <property type="match status" value="1"/>
</dbReference>
<evidence type="ECO:0000256" key="3">
    <source>
        <dbReference type="ARBA" id="ARBA00022946"/>
    </source>
</evidence>
<dbReference type="AlphaFoldDB" id="A0AAD5ZZT6"/>
<dbReference type="GO" id="GO:0045292">
    <property type="term" value="P:mRNA cis splicing, via spliceosome"/>
    <property type="evidence" value="ECO:0007669"/>
    <property type="project" value="TreeGrafter"/>
</dbReference>
<dbReference type="Pfam" id="PF03161">
    <property type="entry name" value="LAGLIDADG_2"/>
    <property type="match status" value="1"/>
</dbReference>
<dbReference type="Gene3D" id="1.25.40.10">
    <property type="entry name" value="Tetratricopeptide repeat domain"/>
    <property type="match status" value="2"/>
</dbReference>
<keyword evidence="9" id="KW-1185">Reference proteome</keyword>
<keyword evidence="1" id="KW-0507">mRNA processing</keyword>
<evidence type="ECO:0000313" key="8">
    <source>
        <dbReference type="EMBL" id="KAJ3707121.1"/>
    </source>
</evidence>
<keyword evidence="2" id="KW-0677">Repeat</keyword>
<evidence type="ECO:0000256" key="1">
    <source>
        <dbReference type="ARBA" id="ARBA00022664"/>
    </source>
</evidence>
<evidence type="ECO:0000256" key="5">
    <source>
        <dbReference type="PROSITE-ProRule" id="PRU00708"/>
    </source>
</evidence>
<evidence type="ECO:0000256" key="2">
    <source>
        <dbReference type="ARBA" id="ARBA00022737"/>
    </source>
</evidence>
<dbReference type="Gene3D" id="3.10.28.10">
    <property type="entry name" value="Homing endonucleases"/>
    <property type="match status" value="2"/>
</dbReference>
<keyword evidence="4" id="KW-0508">mRNA splicing</keyword>
<gene>
    <name evidence="8" type="ORF">LUZ61_010826</name>
</gene>
<feature type="repeat" description="PPR" evidence="5">
    <location>
        <begin position="490"/>
        <end position="524"/>
    </location>
</feature>
<feature type="domain" description="Homing endonuclease LAGLIDADG" evidence="7">
    <location>
        <begin position="562"/>
        <end position="728"/>
    </location>
</feature>
<dbReference type="EMBL" id="JAMRDG010000001">
    <property type="protein sequence ID" value="KAJ3707121.1"/>
    <property type="molecule type" value="Genomic_DNA"/>
</dbReference>
<feature type="region of interest" description="Disordered" evidence="6">
    <location>
        <begin position="47"/>
        <end position="66"/>
    </location>
</feature>
<dbReference type="InterPro" id="IPR052500">
    <property type="entry name" value="Chloro/Mito_RNA_Process"/>
</dbReference>
<dbReference type="InterPro" id="IPR004860">
    <property type="entry name" value="LAGLIDADG_dom"/>
</dbReference>
<dbReference type="PANTHER" id="PTHR47539">
    <property type="entry name" value="PENTATRICOPEPTIDE REPEAT-CONTAINING PROTEIN OTP51, CHLOROPLASTIC"/>
    <property type="match status" value="1"/>
</dbReference>